<evidence type="ECO:0000259" key="3">
    <source>
        <dbReference type="Pfam" id="PF01645"/>
    </source>
</evidence>
<organism evidence="4">
    <name type="scientific">Rhizochromulina marina</name>
    <dbReference type="NCBI Taxonomy" id="1034831"/>
    <lineage>
        <taxon>Eukaryota</taxon>
        <taxon>Sar</taxon>
        <taxon>Stramenopiles</taxon>
        <taxon>Ochrophyta</taxon>
        <taxon>Dictyochophyceae</taxon>
        <taxon>Rhizochromulinales</taxon>
        <taxon>Rhizochromulina</taxon>
    </lineage>
</organism>
<dbReference type="GO" id="GO:0006537">
    <property type="term" value="P:glutamate biosynthetic process"/>
    <property type="evidence" value="ECO:0007669"/>
    <property type="project" value="InterPro"/>
</dbReference>
<dbReference type="PANTHER" id="PTHR43819">
    <property type="entry name" value="ARCHAEAL-TYPE GLUTAMATE SYNTHASE [NADPH]"/>
    <property type="match status" value="1"/>
</dbReference>
<dbReference type="SUPFAM" id="SSF51395">
    <property type="entry name" value="FMN-linked oxidoreductases"/>
    <property type="match status" value="1"/>
</dbReference>
<dbReference type="CDD" id="cd02808">
    <property type="entry name" value="GltS_FMN"/>
    <property type="match status" value="1"/>
</dbReference>
<dbReference type="AlphaFoldDB" id="A0A7S2R8T6"/>
<sequence length="592" mass="63968">MFGLDNMLRLGFGPGRARSQLVLRGLASSPPGSNERRIPSMPGGSEAGFPDFVEHWTPQVFKAVGGGLILGTMATSAMAGPVPGAMLGAVTALYWKVGLDDMRQTSQTIRRNFPVLGNARYVLESLRPEIRQYFVESETEAMPFDRPHRSLAYQRAKNSIDTQPFGTKRDVYAEGYEFVTHSMWPKVATEEDSRVIVGGDECRQPYSASRLNISAMSYGALSDNAILALNTGARKGNFYHNTGEGGISRFHLDPGADVVWNIGTGYFGCGQGSTHREFDPVMFRDNATRPTVKMIEIKLSQGAKPAHGGLLPMAKITPMIAEARGLEYPATADCNSPPNHSAFSNSTELCHFIARLREGSDGKPIGIKICVGKPEEFSELLQAMLQTNISPDFITIDGAEGGTGAAPAEFTNSVGMPMHEGLTLAHSMMVGAGIRHKIKLIAAGKVLTGFSMVKTIALGADIMNSARAMMFALGCIQALKCNTNKCPTGITTQDPVLMSGLVVPDKAERVYRFHKKTLHAALEITGALGYNNPGDIKATDVIRRTPAGLRTFEEIYSHVGVEPGALLKGRGPHRLQLAWDLDDGFVQTSYVT</sequence>
<evidence type="ECO:0000256" key="1">
    <source>
        <dbReference type="ARBA" id="ARBA00009716"/>
    </source>
</evidence>
<dbReference type="Pfam" id="PF01645">
    <property type="entry name" value="Glu_synthase"/>
    <property type="match status" value="1"/>
</dbReference>
<dbReference type="GO" id="GO:0015930">
    <property type="term" value="F:glutamate synthase activity"/>
    <property type="evidence" value="ECO:0007669"/>
    <property type="project" value="InterPro"/>
</dbReference>
<name>A0A7S2R8T6_9STRA</name>
<accession>A0A7S2R8T6</accession>
<reference evidence="4" key="1">
    <citation type="submission" date="2021-01" db="EMBL/GenBank/DDBJ databases">
        <authorList>
            <person name="Corre E."/>
            <person name="Pelletier E."/>
            <person name="Niang G."/>
            <person name="Scheremetjew M."/>
            <person name="Finn R."/>
            <person name="Kale V."/>
            <person name="Holt S."/>
            <person name="Cochrane G."/>
            <person name="Meng A."/>
            <person name="Brown T."/>
            <person name="Cohen L."/>
        </authorList>
    </citation>
    <scope>NUCLEOTIDE SEQUENCE</scope>
    <source>
        <strain evidence="4">CCMP1243</strain>
    </source>
</reference>
<comment type="similarity">
    <text evidence="1">Belongs to the glutamate synthase family.</text>
</comment>
<feature type="domain" description="Glutamate synthase" evidence="3">
    <location>
        <begin position="200"/>
        <end position="531"/>
    </location>
</feature>
<dbReference type="Gene3D" id="3.20.20.70">
    <property type="entry name" value="Aldolase class I"/>
    <property type="match status" value="1"/>
</dbReference>
<dbReference type="PANTHER" id="PTHR43819:SF1">
    <property type="entry name" value="ARCHAEAL-TYPE GLUTAMATE SYNTHASE [NADPH]"/>
    <property type="match status" value="1"/>
</dbReference>
<dbReference type="InterPro" id="IPR013785">
    <property type="entry name" value="Aldolase_TIM"/>
</dbReference>
<dbReference type="InterPro" id="IPR002932">
    <property type="entry name" value="Glu_synthdom"/>
</dbReference>
<dbReference type="EMBL" id="HBHJ01003057">
    <property type="protein sequence ID" value="CAD9663999.1"/>
    <property type="molecule type" value="Transcribed_RNA"/>
</dbReference>
<protein>
    <recommendedName>
        <fullName evidence="3">Glutamate synthase domain-containing protein</fullName>
    </recommendedName>
</protein>
<gene>
    <name evidence="4" type="ORF">RMAR1173_LOCUS1945</name>
</gene>
<evidence type="ECO:0000313" key="4">
    <source>
        <dbReference type="EMBL" id="CAD9663999.1"/>
    </source>
</evidence>
<proteinExistence type="inferred from homology"/>
<feature type="region of interest" description="Disordered" evidence="2">
    <location>
        <begin position="24"/>
        <end position="44"/>
    </location>
</feature>
<evidence type="ECO:0000256" key="2">
    <source>
        <dbReference type="SAM" id="MobiDB-lite"/>
    </source>
</evidence>